<dbReference type="GO" id="GO:0032981">
    <property type="term" value="P:mitochondrial respiratory chain complex I assembly"/>
    <property type="evidence" value="ECO:0007669"/>
    <property type="project" value="TreeGrafter"/>
</dbReference>
<protein>
    <submittedName>
        <fullName evidence="4">NADH dehydrogenase [ubiquinone] 1 alpha subcomplex subunit 12</fullName>
    </submittedName>
</protein>
<dbReference type="PANTHER" id="PTHR32470:SF2">
    <property type="entry name" value="NADH DEHYDROGENASE [UBIQUINONE] 1 ALPHA SUBCOMPLEX ASSEMBLY FACTOR 2"/>
    <property type="match status" value="1"/>
</dbReference>
<dbReference type="AlphaFoldDB" id="A0A183C225"/>
<feature type="region of interest" description="Disordered" evidence="2">
    <location>
        <begin position="100"/>
        <end position="182"/>
    </location>
</feature>
<reference evidence="4" key="2">
    <citation type="submission" date="2016-06" db="UniProtKB">
        <authorList>
            <consortium name="WormBaseParasite"/>
        </authorList>
    </citation>
    <scope>IDENTIFICATION</scope>
</reference>
<dbReference type="GO" id="GO:0045271">
    <property type="term" value="C:respiratory chain complex I"/>
    <property type="evidence" value="ECO:0007669"/>
    <property type="project" value="InterPro"/>
</dbReference>
<evidence type="ECO:0000313" key="3">
    <source>
        <dbReference type="Proteomes" id="UP000050741"/>
    </source>
</evidence>
<reference evidence="3" key="1">
    <citation type="submission" date="2014-05" db="EMBL/GenBank/DDBJ databases">
        <title>The genome and life-stage specific transcriptomes of Globodera pallida elucidate key aspects of plant parasitism by a cyst nematode.</title>
        <authorList>
            <person name="Cotton J.A."/>
            <person name="Lilley C.J."/>
            <person name="Jones L.M."/>
            <person name="Kikuchi T."/>
            <person name="Reid A.J."/>
            <person name="Thorpe P."/>
            <person name="Tsai I.J."/>
            <person name="Beasley H."/>
            <person name="Blok V."/>
            <person name="Cock P.J.A."/>
            <person name="Van den Akker S.E."/>
            <person name="Holroyd N."/>
            <person name="Hunt M."/>
            <person name="Mantelin S."/>
            <person name="Naghra H."/>
            <person name="Pain A."/>
            <person name="Palomares-Rius J.E."/>
            <person name="Zarowiecki M."/>
            <person name="Berriman M."/>
            <person name="Jones J.T."/>
            <person name="Urwin P.E."/>
        </authorList>
    </citation>
    <scope>NUCLEOTIDE SEQUENCE [LARGE SCALE GENOMIC DNA]</scope>
    <source>
        <strain evidence="3">Lindley</strain>
    </source>
</reference>
<dbReference type="Proteomes" id="UP000050741">
    <property type="component" value="Unassembled WGS sequence"/>
</dbReference>
<sequence>MFKPPPATRSGPWIVMWQEFWASFSRAPKKHFVGEDSAGNRFYEYLQGQRRGNVQRGFDAPSGVGEPTPPPVEWLAWLSMARRFPPSEEEIRLNVLKQQAQLAQNEETEKRAPKIESKGVGAADMDKKQSFASGDYPKYGGEYEDHPGSKTIDQLEREQKTEEKKFGVNWNNGSALSKEEAC</sequence>
<dbReference type="PANTHER" id="PTHR32470">
    <property type="entry name" value="ADH DEHYDROGENASE [UBIQUINONE] 1 ALPHA SUBCOMPLEX ASSEMBLY FACTOR 2"/>
    <property type="match status" value="1"/>
</dbReference>
<dbReference type="Pfam" id="PF05071">
    <property type="entry name" value="NDUFA12"/>
    <property type="match status" value="1"/>
</dbReference>
<proteinExistence type="inferred from homology"/>
<feature type="compositionally biased region" description="Basic and acidic residues" evidence="2">
    <location>
        <begin position="107"/>
        <end position="117"/>
    </location>
</feature>
<comment type="similarity">
    <text evidence="1">Belongs to the complex I NDUFA12 subunit family.</text>
</comment>
<dbReference type="GO" id="GO:0005739">
    <property type="term" value="C:mitochondrion"/>
    <property type="evidence" value="ECO:0007669"/>
    <property type="project" value="TreeGrafter"/>
</dbReference>
<dbReference type="InterPro" id="IPR007763">
    <property type="entry name" value="NDUFA12"/>
</dbReference>
<feature type="compositionally biased region" description="Basic and acidic residues" evidence="2">
    <location>
        <begin position="141"/>
        <end position="166"/>
    </location>
</feature>
<evidence type="ECO:0000256" key="2">
    <source>
        <dbReference type="SAM" id="MobiDB-lite"/>
    </source>
</evidence>
<keyword evidence="3" id="KW-1185">Reference proteome</keyword>
<dbReference type="WBParaSite" id="GPLIN_000691900">
    <property type="protein sequence ID" value="GPLIN_000691900"/>
    <property type="gene ID" value="GPLIN_000691900"/>
</dbReference>
<name>A0A183C225_GLOPA</name>
<evidence type="ECO:0000256" key="1">
    <source>
        <dbReference type="ARBA" id="ARBA00007355"/>
    </source>
</evidence>
<organism evidence="3 4">
    <name type="scientific">Globodera pallida</name>
    <name type="common">Potato cyst nematode worm</name>
    <name type="synonym">Heterodera pallida</name>
    <dbReference type="NCBI Taxonomy" id="36090"/>
    <lineage>
        <taxon>Eukaryota</taxon>
        <taxon>Metazoa</taxon>
        <taxon>Ecdysozoa</taxon>
        <taxon>Nematoda</taxon>
        <taxon>Chromadorea</taxon>
        <taxon>Rhabditida</taxon>
        <taxon>Tylenchina</taxon>
        <taxon>Tylenchomorpha</taxon>
        <taxon>Tylenchoidea</taxon>
        <taxon>Heteroderidae</taxon>
        <taxon>Heteroderinae</taxon>
        <taxon>Globodera</taxon>
    </lineage>
</organism>
<accession>A0A183C225</accession>
<evidence type="ECO:0000313" key="4">
    <source>
        <dbReference type="WBParaSite" id="GPLIN_000691900"/>
    </source>
</evidence>
<dbReference type="InterPro" id="IPR052618">
    <property type="entry name" value="ComplexI_NDUFA12"/>
</dbReference>